<evidence type="ECO:0000313" key="5">
    <source>
        <dbReference type="Proteomes" id="UP001595615"/>
    </source>
</evidence>
<dbReference type="InterPro" id="IPR052169">
    <property type="entry name" value="CW_Biosynth-Accessory"/>
</dbReference>
<dbReference type="SMART" id="SM00854">
    <property type="entry name" value="PGA_cap"/>
    <property type="match status" value="1"/>
</dbReference>
<evidence type="ECO:0000313" key="4">
    <source>
        <dbReference type="EMBL" id="MFC3711530.1"/>
    </source>
</evidence>
<name>A0ABV7X7W9_9SPHN</name>
<dbReference type="Gene3D" id="3.60.21.10">
    <property type="match status" value="1"/>
</dbReference>
<comment type="caution">
    <text evidence="4">The sequence shown here is derived from an EMBL/GenBank/DDBJ whole genome shotgun (WGS) entry which is preliminary data.</text>
</comment>
<dbReference type="Proteomes" id="UP001595615">
    <property type="component" value="Unassembled WGS sequence"/>
</dbReference>
<feature type="chain" id="PRO_5046320192" evidence="2">
    <location>
        <begin position="21"/>
        <end position="467"/>
    </location>
</feature>
<dbReference type="Pfam" id="PF09587">
    <property type="entry name" value="PGA_cap"/>
    <property type="match status" value="1"/>
</dbReference>
<evidence type="ECO:0000256" key="1">
    <source>
        <dbReference type="ARBA" id="ARBA00005662"/>
    </source>
</evidence>
<organism evidence="4 5">
    <name type="scientific">Sphingoaurantiacus capsulatus</name>
    <dbReference type="NCBI Taxonomy" id="1771310"/>
    <lineage>
        <taxon>Bacteria</taxon>
        <taxon>Pseudomonadati</taxon>
        <taxon>Pseudomonadota</taxon>
        <taxon>Alphaproteobacteria</taxon>
        <taxon>Sphingomonadales</taxon>
        <taxon>Sphingosinicellaceae</taxon>
        <taxon>Sphingoaurantiacus</taxon>
    </lineage>
</organism>
<dbReference type="RefSeq" id="WP_380856612.1">
    <property type="nucleotide sequence ID" value="NZ_JBHRXV010000001.1"/>
</dbReference>
<feature type="domain" description="Capsule synthesis protein CapA" evidence="3">
    <location>
        <begin position="41"/>
        <end position="347"/>
    </location>
</feature>
<dbReference type="EMBL" id="JBHRXV010000001">
    <property type="protein sequence ID" value="MFC3711530.1"/>
    <property type="molecule type" value="Genomic_DNA"/>
</dbReference>
<dbReference type="InterPro" id="IPR029052">
    <property type="entry name" value="Metallo-depent_PP-like"/>
</dbReference>
<proteinExistence type="inferred from homology"/>
<evidence type="ECO:0000259" key="3">
    <source>
        <dbReference type="SMART" id="SM00854"/>
    </source>
</evidence>
<accession>A0ABV7X7W9</accession>
<evidence type="ECO:0000256" key="2">
    <source>
        <dbReference type="SAM" id="SignalP"/>
    </source>
</evidence>
<dbReference type="InterPro" id="IPR019079">
    <property type="entry name" value="Capsule_synth_CapA"/>
</dbReference>
<dbReference type="PANTHER" id="PTHR33393:SF13">
    <property type="entry name" value="PGA BIOSYNTHESIS PROTEIN CAPA"/>
    <property type="match status" value="1"/>
</dbReference>
<dbReference type="PANTHER" id="PTHR33393">
    <property type="entry name" value="POLYGLUTAMINE SYNTHESIS ACCESSORY PROTEIN RV0574C-RELATED"/>
    <property type="match status" value="1"/>
</dbReference>
<protein>
    <submittedName>
        <fullName evidence="4">CapA family protein</fullName>
    </submittedName>
</protein>
<comment type="similarity">
    <text evidence="1">Belongs to the CapA family.</text>
</comment>
<sequence length="467" mass="49096">MKHLGIALALALAAATPSLAQTAEPLKVTAVPSVPIADGFTFAAVGDIIYLRTMLATVEKKSPDMLKLLRGADVTFGNFETMALDLATTKASPQAESGGTWMLAAPGVPREVAAMGFDIVSVANNHATDWGAEGLYETMERLDAAGLVHAGVGRTLSQARAPRYLDAGAGRVGMVSASSSFTPMSRAGDPVGEVAGRPGLNPVRVERLALVPQKHYDTLVEIAAIAPTPTTPKDGVIRLLGTSYKAAERPDGKIGFSYKPNANDVAANLLAVRQAKQNGNFVLFTLHNHEPSNSSETPADFAITLARQAIDAGADAYVGHGPHILRGIEIYKGKPIFYSLANFAMMNNSLDAVPADMYDQYGVAPGSATIPELLAARNARVFSDPALYESVIAISRYEGGRVAEIKLYPIDLGVNVQGAGRGVPAMADAAIGKRILERLQRLSAPFGTKISIEKGVGIIRVPTGGDQ</sequence>
<feature type="signal peptide" evidence="2">
    <location>
        <begin position="1"/>
        <end position="20"/>
    </location>
</feature>
<dbReference type="SUPFAM" id="SSF56300">
    <property type="entry name" value="Metallo-dependent phosphatases"/>
    <property type="match status" value="1"/>
</dbReference>
<keyword evidence="5" id="KW-1185">Reference proteome</keyword>
<gene>
    <name evidence="4" type="ORF">ACFOMD_03040</name>
</gene>
<reference evidence="5" key="1">
    <citation type="journal article" date="2019" name="Int. J. Syst. Evol. Microbiol.">
        <title>The Global Catalogue of Microorganisms (GCM) 10K type strain sequencing project: providing services to taxonomists for standard genome sequencing and annotation.</title>
        <authorList>
            <consortium name="The Broad Institute Genomics Platform"/>
            <consortium name="The Broad Institute Genome Sequencing Center for Infectious Disease"/>
            <person name="Wu L."/>
            <person name="Ma J."/>
        </authorList>
    </citation>
    <scope>NUCLEOTIDE SEQUENCE [LARGE SCALE GENOMIC DNA]</scope>
    <source>
        <strain evidence="5">KCTC 42644</strain>
    </source>
</reference>
<keyword evidence="2" id="KW-0732">Signal</keyword>
<dbReference type="CDD" id="cd07381">
    <property type="entry name" value="MPP_CapA"/>
    <property type="match status" value="1"/>
</dbReference>